<organism evidence="2 3">
    <name type="scientific">Cupriavidus respiraculi</name>
    <dbReference type="NCBI Taxonomy" id="195930"/>
    <lineage>
        <taxon>Bacteria</taxon>
        <taxon>Pseudomonadati</taxon>
        <taxon>Pseudomonadota</taxon>
        <taxon>Betaproteobacteria</taxon>
        <taxon>Burkholderiales</taxon>
        <taxon>Burkholderiaceae</taxon>
        <taxon>Cupriavidus</taxon>
    </lineage>
</organism>
<proteinExistence type="predicted"/>
<sequence>MTRSARLTIQKWGNSLAVRIPSSVARAARFSEGQEVEVVVEDIGVSVKPIGTQAMTLEQKLALFDPELHGGEVMATSPVGAEAM</sequence>
<dbReference type="Gene3D" id="2.10.260.10">
    <property type="match status" value="1"/>
</dbReference>
<dbReference type="InterPro" id="IPR037914">
    <property type="entry name" value="SpoVT-AbrB_sf"/>
</dbReference>
<comment type="caution">
    <text evidence="2">The sequence shown here is derived from an EMBL/GenBank/DDBJ whole genome shotgun (WGS) entry which is preliminary data.</text>
</comment>
<dbReference type="SUPFAM" id="SSF89447">
    <property type="entry name" value="AbrB/MazE/MraZ-like"/>
    <property type="match status" value="1"/>
</dbReference>
<dbReference type="SMART" id="SM00966">
    <property type="entry name" value="SpoVT_AbrB"/>
    <property type="match status" value="1"/>
</dbReference>
<gene>
    <name evidence="2" type="ORF">LMG21510_03509</name>
</gene>
<reference evidence="2 3" key="1">
    <citation type="submission" date="2021-08" db="EMBL/GenBank/DDBJ databases">
        <authorList>
            <person name="Peeters C."/>
        </authorList>
    </citation>
    <scope>NUCLEOTIDE SEQUENCE [LARGE SCALE GENOMIC DNA]</scope>
    <source>
        <strain evidence="2 3">LMG 21510</strain>
    </source>
</reference>
<dbReference type="PANTHER" id="PTHR40516:SF1">
    <property type="entry name" value="ANTITOXIN CHPS-RELATED"/>
    <property type="match status" value="1"/>
</dbReference>
<dbReference type="Pfam" id="PF04014">
    <property type="entry name" value="MazE_antitoxin"/>
    <property type="match status" value="1"/>
</dbReference>
<dbReference type="InterPro" id="IPR039052">
    <property type="entry name" value="Antitox_PemI-like"/>
</dbReference>
<dbReference type="Proteomes" id="UP000721236">
    <property type="component" value="Unassembled WGS sequence"/>
</dbReference>
<feature type="domain" description="SpoVT-AbrB" evidence="1">
    <location>
        <begin position="10"/>
        <end position="55"/>
    </location>
</feature>
<keyword evidence="3" id="KW-1185">Reference proteome</keyword>
<dbReference type="EMBL" id="CAJZAH010000003">
    <property type="protein sequence ID" value="CAG9178172.1"/>
    <property type="molecule type" value="Genomic_DNA"/>
</dbReference>
<dbReference type="PANTHER" id="PTHR40516">
    <property type="entry name" value="ANTITOXIN CHPS-RELATED"/>
    <property type="match status" value="1"/>
</dbReference>
<evidence type="ECO:0000259" key="1">
    <source>
        <dbReference type="SMART" id="SM00966"/>
    </source>
</evidence>
<dbReference type="InterPro" id="IPR007159">
    <property type="entry name" value="SpoVT-AbrB_dom"/>
</dbReference>
<evidence type="ECO:0000313" key="3">
    <source>
        <dbReference type="Proteomes" id="UP000721236"/>
    </source>
</evidence>
<name>A0ABM8XDI7_9BURK</name>
<dbReference type="RefSeq" id="WP_224043011.1">
    <property type="nucleotide sequence ID" value="NZ_CAJZAH010000003.1"/>
</dbReference>
<evidence type="ECO:0000313" key="2">
    <source>
        <dbReference type="EMBL" id="CAG9178172.1"/>
    </source>
</evidence>
<protein>
    <recommendedName>
        <fullName evidence="1">SpoVT-AbrB domain-containing protein</fullName>
    </recommendedName>
</protein>
<accession>A0ABM8XDI7</accession>